<accession>A0A3M2S782</accession>
<sequence length="1431" mass="161749">MMPDLKIIKPQSDPPHFYSFQQYTSRPNSFARLFDSCMEEYRRASDVDEIDGTIDHLGDALEPGTGINVAQALLRLAAAYAEKRRRTGTTVDQYASAVMLREASCAIPDDDAEKAVVLDLAATANMQLSVETDDLDDISLALQLLENILHVDSETELRATVLEYLGTFRHTLSKITHDNNILDEAIRNQKESLNLTPTSTRDWEWRCTLLVRASQTRFDTMREMEHLQTLIEHRELLLKNLPHDHPDKTTQEILYAGNCCERAIRTGDQATLERAIEISDSLLFRLPDDHPQRGFALFHQARAYAAMHDITWDMAFLDIAVREFSDGLRRIPKGTRGRQGWVQHASKVAQTLYIKNKESESLEMVSSVVEEELEYLPDNWEGRGETLRLLATVGFYRCERNREAAVLAEAIRRFEELLAQMPSDDPSREDEESRLAFLHVMEKCSQGEFVPYAELMTAGDYMPILPKNASASLCERVCKDMLGNGLEGDVAIVKERIRSTEDELQNLSPDDPSQCMATITLGTSYAGLYDKTKDKHYLEMAIRWLKRGAQVKPTDDATRQMQLVNSHFAFLIEHMRKVASSVKPDSELKLDADLEASVKEMKDCFGPIPGLLDSPALAYDFRYDMTGDEADLDQAIQLYNTSLSGTPEGSENKPRLLHSIGTCYFRKYMGRNALTDLTTAVRYLEQALDESPNDTNSLDYARRLNSLGMAYLFKFSRTQDLVDIAWAFRRLETAVRMCEAESKTSASFHADLACAYLGRHAAVGLLVDLDDAITTFQKSLQIAKLHGMAASGLLMNLAEAHDRRYELHGKDEDWKQQIQCLGDFLHEQSEEKDPRYRWKCFERLGQAYHGRFKKTGDRECLQKAIEYLEKAVADSRQNTDRSSHADEELFEIYASLEDWPRAFRSASAMISHLRLKIDWSLEHADKQWLLRRCAGLASGAAAVALRAGESPYTALRLLESGRGIMINSLLGLRSDVDELRRDHPEEAEQYLKLRNQVDSVKPGLSHPAAAWLPVHQPDYRHGAAQALEKAIQDIRTLPGFDSFLEGPSEEDMKAAATEGPIIVINVSKYGCDAIIINKTDNLYVHSLSNVTMADIQREAVDATNMSSRVLEWLWDEIAKPVLDKLDSLTTCSEGGSWPHVRWVTTGPLSRLPLHAAGYHLSSRHLGRTVIDRVISSYSVSLTALVQSRKSIQDQIKLEREPAVYRKPESVVLIAMEELYNAPEEARQIANICRSMSISRPESSHQQVLEALKCCDIFHFAGHGTSNDEDPSESSLKLTYPDRLTVSNLFEINLHKRRPFLAYLSACSTGEIKQDDFIDEGLHLISAFQIAGFHHVIGTLWEVRDDTCLRAAASVYKSMHVDGMSHRSVAEALHYATRQLRDDWVVRDSESRGQLKSQIGEGKIEEKTGETRKGRFVEEGPLFWVPYVHYGM</sequence>
<keyword evidence="3" id="KW-1185">Reference proteome</keyword>
<dbReference type="OrthoDB" id="9991317at2759"/>
<dbReference type="Pfam" id="PF12770">
    <property type="entry name" value="CHAT"/>
    <property type="match status" value="1"/>
</dbReference>
<comment type="caution">
    <text evidence="2">The sequence shown here is derived from an EMBL/GenBank/DDBJ whole genome shotgun (WGS) entry which is preliminary data.</text>
</comment>
<dbReference type="Proteomes" id="UP000277212">
    <property type="component" value="Unassembled WGS sequence"/>
</dbReference>
<dbReference type="InterPro" id="IPR011990">
    <property type="entry name" value="TPR-like_helical_dom_sf"/>
</dbReference>
<dbReference type="InterPro" id="IPR024983">
    <property type="entry name" value="CHAT_dom"/>
</dbReference>
<dbReference type="EMBL" id="NKUJ01000108">
    <property type="protein sequence ID" value="RMJ13434.1"/>
    <property type="molecule type" value="Genomic_DNA"/>
</dbReference>
<evidence type="ECO:0000313" key="2">
    <source>
        <dbReference type="EMBL" id="RMJ13434.1"/>
    </source>
</evidence>
<dbReference type="STRING" id="2010991.A0A3M2S782"/>
<evidence type="ECO:0000259" key="1">
    <source>
        <dbReference type="Pfam" id="PF12770"/>
    </source>
</evidence>
<reference evidence="2 3" key="1">
    <citation type="submission" date="2017-06" db="EMBL/GenBank/DDBJ databases">
        <title>Comparative genomic analysis of Ambrosia Fusariam Clade fungi.</title>
        <authorList>
            <person name="Stajich J.E."/>
            <person name="Carrillo J."/>
            <person name="Kijimoto T."/>
            <person name="Eskalen A."/>
            <person name="O'Donnell K."/>
            <person name="Kasson M."/>
        </authorList>
    </citation>
    <scope>NUCLEOTIDE SEQUENCE [LARGE SCALE GENOMIC DNA]</scope>
    <source>
        <strain evidence="2">UCR3666</strain>
    </source>
</reference>
<protein>
    <recommendedName>
        <fullName evidence="1">CHAT domain-containing protein</fullName>
    </recommendedName>
</protein>
<proteinExistence type="predicted"/>
<dbReference type="SUPFAM" id="SSF81901">
    <property type="entry name" value="HCP-like"/>
    <property type="match status" value="1"/>
</dbReference>
<name>A0A3M2S782_9HYPO</name>
<dbReference type="Gene3D" id="1.25.40.10">
    <property type="entry name" value="Tetratricopeptide repeat domain"/>
    <property type="match status" value="2"/>
</dbReference>
<gene>
    <name evidence="2" type="ORF">CDV36_006895</name>
</gene>
<organism evidence="2 3">
    <name type="scientific">Fusarium kuroshium</name>
    <dbReference type="NCBI Taxonomy" id="2010991"/>
    <lineage>
        <taxon>Eukaryota</taxon>
        <taxon>Fungi</taxon>
        <taxon>Dikarya</taxon>
        <taxon>Ascomycota</taxon>
        <taxon>Pezizomycotina</taxon>
        <taxon>Sordariomycetes</taxon>
        <taxon>Hypocreomycetidae</taxon>
        <taxon>Hypocreales</taxon>
        <taxon>Nectriaceae</taxon>
        <taxon>Fusarium</taxon>
        <taxon>Fusarium solani species complex</taxon>
    </lineage>
</organism>
<feature type="domain" description="CHAT" evidence="1">
    <location>
        <begin position="1108"/>
        <end position="1430"/>
    </location>
</feature>
<evidence type="ECO:0000313" key="3">
    <source>
        <dbReference type="Proteomes" id="UP000277212"/>
    </source>
</evidence>